<dbReference type="GO" id="GO:0003676">
    <property type="term" value="F:nucleic acid binding"/>
    <property type="evidence" value="ECO:0007669"/>
    <property type="project" value="InterPro"/>
</dbReference>
<dbReference type="EMBL" id="BMAT01007112">
    <property type="protein sequence ID" value="GFR57761.1"/>
    <property type="molecule type" value="Genomic_DNA"/>
</dbReference>
<dbReference type="InterPro" id="IPR036397">
    <property type="entry name" value="RNaseH_sf"/>
</dbReference>
<name>A0AAV4EB90_9GAST</name>
<dbReference type="InterPro" id="IPR001584">
    <property type="entry name" value="Integrase_cat-core"/>
</dbReference>
<dbReference type="SUPFAM" id="SSF53098">
    <property type="entry name" value="Ribonuclease H-like"/>
    <property type="match status" value="1"/>
</dbReference>
<protein>
    <submittedName>
        <fullName evidence="2">KRAB-A domain-containing protein 2</fullName>
    </submittedName>
</protein>
<evidence type="ECO:0000259" key="1">
    <source>
        <dbReference type="PROSITE" id="PS50994"/>
    </source>
</evidence>
<accession>A0AAV4EB90</accession>
<sequence length="206" mass="23369">MDQADFEFKLRQTLEGKAENAVLQSTTQRDQLLEDLLKINSFGAKSTFDFNLKKRYEVLRVGNADRLIRQRKDPKEDEFKFIASLEEVFDIVKAAHEAIGHGGGAPAILQSDNGREFVNAVIAELSTLWPELKLVTGRPRHPQSQGAVERLNGFIQDKLVIWMQENKTKRWSWGSSLFNGNSISVVMKQLDIAHLKLHSAKIPKLD</sequence>
<dbReference type="AlphaFoldDB" id="A0AAV4EB90"/>
<dbReference type="InterPro" id="IPR012337">
    <property type="entry name" value="RNaseH-like_sf"/>
</dbReference>
<dbReference type="Proteomes" id="UP000762676">
    <property type="component" value="Unassembled WGS sequence"/>
</dbReference>
<dbReference type="GO" id="GO:0015074">
    <property type="term" value="P:DNA integration"/>
    <property type="evidence" value="ECO:0007669"/>
    <property type="project" value="InterPro"/>
</dbReference>
<keyword evidence="3" id="KW-1185">Reference proteome</keyword>
<reference evidence="2 3" key="1">
    <citation type="journal article" date="2021" name="Elife">
        <title>Chloroplast acquisition without the gene transfer in kleptoplastic sea slugs, Plakobranchus ocellatus.</title>
        <authorList>
            <person name="Maeda T."/>
            <person name="Takahashi S."/>
            <person name="Yoshida T."/>
            <person name="Shimamura S."/>
            <person name="Takaki Y."/>
            <person name="Nagai Y."/>
            <person name="Toyoda A."/>
            <person name="Suzuki Y."/>
            <person name="Arimoto A."/>
            <person name="Ishii H."/>
            <person name="Satoh N."/>
            <person name="Nishiyama T."/>
            <person name="Hasebe M."/>
            <person name="Maruyama T."/>
            <person name="Minagawa J."/>
            <person name="Obokata J."/>
            <person name="Shigenobu S."/>
        </authorList>
    </citation>
    <scope>NUCLEOTIDE SEQUENCE [LARGE SCALE GENOMIC DNA]</scope>
</reference>
<organism evidence="2 3">
    <name type="scientific">Elysia marginata</name>
    <dbReference type="NCBI Taxonomy" id="1093978"/>
    <lineage>
        <taxon>Eukaryota</taxon>
        <taxon>Metazoa</taxon>
        <taxon>Spiralia</taxon>
        <taxon>Lophotrochozoa</taxon>
        <taxon>Mollusca</taxon>
        <taxon>Gastropoda</taxon>
        <taxon>Heterobranchia</taxon>
        <taxon>Euthyneura</taxon>
        <taxon>Panpulmonata</taxon>
        <taxon>Sacoglossa</taxon>
        <taxon>Placobranchoidea</taxon>
        <taxon>Plakobranchidae</taxon>
        <taxon>Elysia</taxon>
    </lineage>
</organism>
<feature type="domain" description="Integrase catalytic" evidence="1">
    <location>
        <begin position="24"/>
        <end position="206"/>
    </location>
</feature>
<gene>
    <name evidence="2" type="ORF">ElyMa_003463500</name>
</gene>
<dbReference type="Gene3D" id="3.30.420.10">
    <property type="entry name" value="Ribonuclease H-like superfamily/Ribonuclease H"/>
    <property type="match status" value="1"/>
</dbReference>
<proteinExistence type="predicted"/>
<comment type="caution">
    <text evidence="2">The sequence shown here is derived from an EMBL/GenBank/DDBJ whole genome shotgun (WGS) entry which is preliminary data.</text>
</comment>
<dbReference type="PROSITE" id="PS50994">
    <property type="entry name" value="INTEGRASE"/>
    <property type="match status" value="1"/>
</dbReference>
<evidence type="ECO:0000313" key="2">
    <source>
        <dbReference type="EMBL" id="GFR57761.1"/>
    </source>
</evidence>
<evidence type="ECO:0000313" key="3">
    <source>
        <dbReference type="Proteomes" id="UP000762676"/>
    </source>
</evidence>